<keyword evidence="5" id="KW-0597">Phosphoprotein</keyword>
<dbReference type="FunFam" id="1.10.510.10:FF:000358">
    <property type="entry name" value="Putative leucine-rich repeat receptor-like serine/threonine-protein kinase"/>
    <property type="match status" value="1"/>
</dbReference>
<feature type="compositionally biased region" description="Basic and acidic residues" evidence="20">
    <location>
        <begin position="1613"/>
        <end position="1624"/>
    </location>
</feature>
<feature type="compositionally biased region" description="Polar residues" evidence="20">
    <location>
        <begin position="1107"/>
        <end position="1116"/>
    </location>
</feature>
<dbReference type="InterPro" id="IPR029480">
    <property type="entry name" value="Transpos_assoc"/>
</dbReference>
<keyword evidence="17" id="KW-0325">Glycoprotein</keyword>
<evidence type="ECO:0000256" key="18">
    <source>
        <dbReference type="ARBA" id="ARBA00047899"/>
    </source>
</evidence>
<keyword evidence="16" id="KW-0675">Receptor</keyword>
<dbReference type="Pfam" id="PF26133">
    <property type="entry name" value="DUF8039"/>
    <property type="match status" value="1"/>
</dbReference>
<keyword evidence="4" id="KW-0723">Serine/threonine-protein kinase</keyword>
<feature type="region of interest" description="Disordered" evidence="20">
    <location>
        <begin position="1456"/>
        <end position="1482"/>
    </location>
</feature>
<evidence type="ECO:0000256" key="4">
    <source>
        <dbReference type="ARBA" id="ARBA00022527"/>
    </source>
</evidence>
<name>Q7XQZ4_ORYSJ</name>
<keyword evidence="15" id="KW-0472">Membrane</keyword>
<evidence type="ECO:0000256" key="12">
    <source>
        <dbReference type="ARBA" id="ARBA00022777"/>
    </source>
</evidence>
<evidence type="ECO:0000256" key="8">
    <source>
        <dbReference type="ARBA" id="ARBA00022692"/>
    </source>
</evidence>
<dbReference type="InterPro" id="IPR001245">
    <property type="entry name" value="Ser-Thr/Tyr_kinase_cat_dom"/>
</dbReference>
<evidence type="ECO:0000313" key="23">
    <source>
        <dbReference type="Proteomes" id="UP000000763"/>
    </source>
</evidence>
<evidence type="ECO:0000256" key="9">
    <source>
        <dbReference type="ARBA" id="ARBA00022729"/>
    </source>
</evidence>
<dbReference type="SUPFAM" id="SSF56112">
    <property type="entry name" value="Protein kinase-like (PK-like)"/>
    <property type="match status" value="1"/>
</dbReference>
<keyword evidence="13" id="KW-0067">ATP-binding</keyword>
<dbReference type="InterPro" id="IPR038765">
    <property type="entry name" value="Papain-like_cys_pep_sf"/>
</dbReference>
<evidence type="ECO:0000256" key="6">
    <source>
        <dbReference type="ARBA" id="ARBA00022614"/>
    </source>
</evidence>
<keyword evidence="8" id="KW-0812">Transmembrane</keyword>
<dbReference type="Pfam" id="PF07714">
    <property type="entry name" value="PK_Tyr_Ser-Thr"/>
    <property type="match status" value="1"/>
</dbReference>
<feature type="region of interest" description="Disordered" evidence="20">
    <location>
        <begin position="1562"/>
        <end position="1626"/>
    </location>
</feature>
<dbReference type="InterPro" id="IPR058352">
    <property type="entry name" value="DUF8039"/>
</dbReference>
<evidence type="ECO:0000313" key="22">
    <source>
        <dbReference type="EMBL" id="CAE02903.3"/>
    </source>
</evidence>
<dbReference type="Pfam" id="PF13963">
    <property type="entry name" value="Transpos_assoc"/>
    <property type="match status" value="1"/>
</dbReference>
<keyword evidence="6" id="KW-0433">Leucine-rich repeat</keyword>
<dbReference type="InterPro" id="IPR011009">
    <property type="entry name" value="Kinase-like_dom_sf"/>
</dbReference>
<dbReference type="SMR" id="Q7XQZ4"/>
<evidence type="ECO:0000256" key="19">
    <source>
        <dbReference type="ARBA" id="ARBA00048679"/>
    </source>
</evidence>
<dbReference type="PROSITE" id="PS50011">
    <property type="entry name" value="PROTEIN_KINASE_DOM"/>
    <property type="match status" value="1"/>
</dbReference>
<keyword evidence="3" id="KW-1003">Cell membrane</keyword>
<comment type="subcellular location">
    <subcellularLocation>
        <location evidence="1">Cell membrane</location>
        <topology evidence="1">Single-pass membrane protein</topology>
    </subcellularLocation>
</comment>
<evidence type="ECO:0000256" key="15">
    <source>
        <dbReference type="ARBA" id="ARBA00023136"/>
    </source>
</evidence>
<dbReference type="PANTHER" id="PTHR48258:SF9">
    <property type="entry name" value="OS01G0348150 PROTEIN"/>
    <property type="match status" value="1"/>
</dbReference>
<evidence type="ECO:0000256" key="14">
    <source>
        <dbReference type="ARBA" id="ARBA00022989"/>
    </source>
</evidence>
<evidence type="ECO:0000256" key="3">
    <source>
        <dbReference type="ARBA" id="ARBA00022475"/>
    </source>
</evidence>
<feature type="compositionally biased region" description="Pro residues" evidence="20">
    <location>
        <begin position="1566"/>
        <end position="1594"/>
    </location>
</feature>
<dbReference type="InterPro" id="IPR004242">
    <property type="entry name" value="Transposase_21"/>
</dbReference>
<dbReference type="Proteomes" id="UP000000763">
    <property type="component" value="Chromosome 4"/>
</dbReference>
<dbReference type="InterPro" id="IPR008271">
    <property type="entry name" value="Ser/Thr_kinase_AS"/>
</dbReference>
<comment type="catalytic activity">
    <reaction evidence="18">
        <text>L-threonyl-[protein] + ATP = O-phospho-L-threonyl-[protein] + ADP + H(+)</text>
        <dbReference type="Rhea" id="RHEA:46608"/>
        <dbReference type="Rhea" id="RHEA-COMP:11060"/>
        <dbReference type="Rhea" id="RHEA-COMP:11605"/>
        <dbReference type="ChEBI" id="CHEBI:15378"/>
        <dbReference type="ChEBI" id="CHEBI:30013"/>
        <dbReference type="ChEBI" id="CHEBI:30616"/>
        <dbReference type="ChEBI" id="CHEBI:61977"/>
        <dbReference type="ChEBI" id="CHEBI:456216"/>
        <dbReference type="EC" id="2.7.11.1"/>
    </reaction>
</comment>
<evidence type="ECO:0000256" key="7">
    <source>
        <dbReference type="ARBA" id="ARBA00022679"/>
    </source>
</evidence>
<feature type="domain" description="Protein kinase" evidence="21">
    <location>
        <begin position="1"/>
        <end position="200"/>
    </location>
</feature>
<dbReference type="EC" id="2.7.11.1" evidence="2"/>
<dbReference type="Pfam" id="PF13952">
    <property type="entry name" value="DUF4216"/>
    <property type="match status" value="1"/>
</dbReference>
<keyword evidence="12" id="KW-0418">Kinase</keyword>
<evidence type="ECO:0000256" key="5">
    <source>
        <dbReference type="ARBA" id="ARBA00022553"/>
    </source>
</evidence>
<keyword evidence="9" id="KW-0732">Signal</keyword>
<dbReference type="PANTHER" id="PTHR48258">
    <property type="entry name" value="DUF4218 DOMAIN-CONTAINING PROTEIN-RELATED"/>
    <property type="match status" value="1"/>
</dbReference>
<evidence type="ECO:0000256" key="10">
    <source>
        <dbReference type="ARBA" id="ARBA00022737"/>
    </source>
</evidence>
<evidence type="ECO:0000256" key="17">
    <source>
        <dbReference type="ARBA" id="ARBA00023180"/>
    </source>
</evidence>
<dbReference type="SUPFAM" id="SSF54001">
    <property type="entry name" value="Cysteine proteinases"/>
    <property type="match status" value="1"/>
</dbReference>
<keyword evidence="14" id="KW-1133">Transmembrane helix</keyword>
<keyword evidence="10" id="KW-0677">Repeat</keyword>
<dbReference type="SMART" id="SM00220">
    <property type="entry name" value="S_TKc"/>
    <property type="match status" value="1"/>
</dbReference>
<keyword evidence="7" id="KW-0808">Transferase</keyword>
<dbReference type="Gene3D" id="1.10.510.10">
    <property type="entry name" value="Transferase(Phosphotransferase) domain 1"/>
    <property type="match status" value="1"/>
</dbReference>
<feature type="compositionally biased region" description="Polar residues" evidence="20">
    <location>
        <begin position="1473"/>
        <end position="1482"/>
    </location>
</feature>
<dbReference type="GO" id="GO:0005886">
    <property type="term" value="C:plasma membrane"/>
    <property type="evidence" value="ECO:0007669"/>
    <property type="project" value="UniProtKB-SubCell"/>
</dbReference>
<evidence type="ECO:0000256" key="20">
    <source>
        <dbReference type="SAM" id="MobiDB-lite"/>
    </source>
</evidence>
<dbReference type="InterPro" id="IPR000719">
    <property type="entry name" value="Prot_kinase_dom"/>
</dbReference>
<sequence>MPKGSLETQLHSEGGEQLGFLQRLDILLDVSMAMEYLHYHHCEVVLHCDLKPSNVLFDQDMVALVADFGIAKLLRGDDNSVISASMPGTIGYMAPEYGSVGKASRKSDAFSYGIMLLELFTGKRPTDPMFVGELSLRQWVTSAFPSNVMDVVDNRLLVQDSSSSLNNFIVPVFELGLQCSHELPDQRMTMSEVVMDRQWMYADRRSKEFIDGVHYFLRVAEANRQKGFICCPCNKCKNQKEYSASRTIHFHLFESGFMPSYNCWTSHGEQGVEMEEDEVEDDNIPDFAQYAGFEENQTGEEERDADGNNVADDLGQMLQDAKEDCESEKGAHKLDKMLEDNRTSLYPGCEQGHKKLDTTLEFLQWKANNGVSDKAFGDLLKLVKNILPEGNKLPETTYEAKKIVCPLGLEVQKIHACPNDCILYRGEEYENLKACPVCKALRYKIRRDDPGEVDGQLTKKRIPAKVMWYFPIIPRLRRLFRNKGNARMMRWHAEERQQDGMLRHPADGSQWRNIDRKFKDFGKDARNIRFGLSTDGMNPFGEMCSGHSTWPVTMCIYNLPPWLCMKRKYIMMPIIIQGPKQPVNDIDVYLRPLVEDFKLLWKKEGVPMWDEDKQEEFNLRALLFVTINDWPALSNLSGQSNKGYKACTHCMDEIESVYGKLKDTLEARNDLKHMEQRGDLHPEPKKKGSHYLSPASYTLSKAEKESMFECLESIKVPSGYSMNIKRIISTKKKKFTNLKSHDCHVLMTQLLPVVIRGILPDNVRTTITKLCVFMNAISQKVIDPDRLEALQNDVRYMGVLKKYVHNRARPEASIAKGYGTEEVIEFCVEFIEDLRPIGVPESRHEGRLRGKGTLERKAIMTADNYLFRKAHFTVLQQSSLVAPYIEEHLALVRAKNIGKSDAWITRYHIDTFSTWLRQHLMGSKTINQQLAFLAWGPSGSIATFQGYEINGYTFYTRAPDMKSTNQNSAVRIDAMGHDGTTGTYYGAIEDIWELDYGPLKVPLFRCQWIRLTGGGVTIDDSGMTTVDLNKVGYSDEPFVLVDDVTQVFYVKDMSSKGKKGKVTDEPKRHVVLPRKRKIVGVEDKTDEDYDQFDGQPPFTVTIDPSILLSNEDTPYSRSDHKEGTIYLNEEGTVERAAEGNEEGNDAEEASGSQPSAGQKRARGQRGAAKKIEGRHIITEVDEDGRTSAPAEAAKNFVRHSGWVVRDNVPVSTVYWRRTRARGDDDSFVPDSEKEMLWTTMLETFTLPAGTDNLVKRWTLKKMAEQFQSFKGDFYKKYILKGLTPNFDVFPKLRDHWDEFVAYKTGQQGQAMMARNKENAAKKKYHHHLGSGGYSIAKPKWEEMEVSLLERGIEPATANWPDRSKFWYYAHGGTLNPVDGSLVFSDQIREAASRLTDVVVASSQGTFRPDREKDELSRMRSRRDTEAKIADLEYRVSSYELSMQEEVARKVDERMAAHRSQDPQPYIHPAMVSPSGNRSSCASTGQVALGMAIPTDPSGTYHFRPISAGYSRVEVELVKAAYEDLELDYPGGDGETHLRDTSHAIILWRKRYIILPGRQAAFRAPSPQVPPPRPPAPSPPAPPPPPPPLCPPAPPKTRSRQAPPPARTRAMKKAKVDATKNKEPPYDCSQEELDAYVAGEVKRQLKPRSPEKKIPIDPSVKNFFKGMSKTNKEALQISDYDRTLQRAYHKKSKPVPQLGEQPNQEVEPLVTGEDFGITDFIADTGLSVDQLVQGAPIPKAELAYKFELGKPLVKPEQLESLPTQMYKFHERYMEMSAKGREMFGARIRNPDFLQGDDVLWIHFKELFDLYQLDALDVSLLSAWILMEIQRARRRRVYDTGFIDPRKINTEMIDKYEKHTEDNLVHLLTQQHFKTYILLPYNTEVTVYDSMNKEEKIFDKVFKLIDRAWDRFRQLVCGTWKEKLGRRFHFPRIHMRDNLSHKDFITAVQEQLMGFINEEVLNPDGEFYYDGSTIYNVGPSSSDITPASKSKS</sequence>
<dbReference type="PROSITE" id="PS00108">
    <property type="entry name" value="PROTEIN_KINASE_ST"/>
    <property type="match status" value="1"/>
</dbReference>
<evidence type="ECO:0000256" key="1">
    <source>
        <dbReference type="ARBA" id="ARBA00004162"/>
    </source>
</evidence>
<reference evidence="23" key="2">
    <citation type="journal article" date="2008" name="Nucleic Acids Res.">
        <title>The rice annotation project database (RAP-DB): 2008 update.</title>
        <authorList>
            <consortium name="The rice annotation project (RAP)"/>
        </authorList>
    </citation>
    <scope>GENOME REANNOTATION</scope>
    <source>
        <strain evidence="23">cv. Nipponbare</strain>
    </source>
</reference>
<reference evidence="23" key="1">
    <citation type="journal article" date="2005" name="Nature">
        <title>The map-based sequence of the rice genome.</title>
        <authorList>
            <consortium name="International rice genome sequencing project (IRGSP)"/>
            <person name="Matsumoto T."/>
            <person name="Wu J."/>
            <person name="Kanamori H."/>
            <person name="Katayose Y."/>
            <person name="Fujisawa M."/>
            <person name="Namiki N."/>
            <person name="Mizuno H."/>
            <person name="Yamamoto K."/>
            <person name="Antonio B.A."/>
            <person name="Baba T."/>
            <person name="Sakata K."/>
            <person name="Nagamura Y."/>
            <person name="Aoki H."/>
            <person name="Arikawa K."/>
            <person name="Arita K."/>
            <person name="Bito T."/>
            <person name="Chiden Y."/>
            <person name="Fujitsuka N."/>
            <person name="Fukunaka R."/>
            <person name="Hamada M."/>
            <person name="Harada C."/>
            <person name="Hayashi A."/>
            <person name="Hijishita S."/>
            <person name="Honda M."/>
            <person name="Hosokawa S."/>
            <person name="Ichikawa Y."/>
            <person name="Idonuma A."/>
            <person name="Iijima M."/>
            <person name="Ikeda M."/>
            <person name="Ikeno M."/>
            <person name="Ito K."/>
            <person name="Ito S."/>
            <person name="Ito T."/>
            <person name="Ito Y."/>
            <person name="Ito Y."/>
            <person name="Iwabuchi A."/>
            <person name="Kamiya K."/>
            <person name="Karasawa W."/>
            <person name="Kurita K."/>
            <person name="Katagiri S."/>
            <person name="Kikuta A."/>
            <person name="Kobayashi H."/>
            <person name="Kobayashi N."/>
            <person name="Machita K."/>
            <person name="Maehara T."/>
            <person name="Masukawa M."/>
            <person name="Mizubayashi T."/>
            <person name="Mukai Y."/>
            <person name="Nagasaki H."/>
            <person name="Nagata Y."/>
            <person name="Naito S."/>
            <person name="Nakashima M."/>
            <person name="Nakama Y."/>
            <person name="Nakamichi Y."/>
            <person name="Nakamura M."/>
            <person name="Meguro A."/>
            <person name="Negishi M."/>
            <person name="Ohta I."/>
            <person name="Ohta T."/>
            <person name="Okamoto M."/>
            <person name="Ono N."/>
            <person name="Saji S."/>
            <person name="Sakaguchi M."/>
            <person name="Sakai K."/>
            <person name="Shibata M."/>
            <person name="Shimokawa T."/>
            <person name="Song J."/>
            <person name="Takazaki Y."/>
            <person name="Terasawa K."/>
            <person name="Tsugane M."/>
            <person name="Tsuji K."/>
            <person name="Ueda S."/>
            <person name="Waki K."/>
            <person name="Yamagata H."/>
            <person name="Yamamoto M."/>
            <person name="Yamamoto S."/>
            <person name="Yamane H."/>
            <person name="Yoshiki S."/>
            <person name="Yoshihara R."/>
            <person name="Yukawa K."/>
            <person name="Zhong H."/>
            <person name="Yano M."/>
            <person name="Yuan Q."/>
            <person name="Ouyang S."/>
            <person name="Liu J."/>
            <person name="Jones K.M."/>
            <person name="Gansberger K."/>
            <person name="Moffat K."/>
            <person name="Hill J."/>
            <person name="Bera J."/>
            <person name="Fadrosh D."/>
            <person name="Jin S."/>
            <person name="Johri S."/>
            <person name="Kim M."/>
            <person name="Overton L."/>
            <person name="Reardon M."/>
            <person name="Tsitrin T."/>
            <person name="Vuong H."/>
            <person name="Weaver B."/>
            <person name="Ciecko A."/>
            <person name="Tallon L."/>
            <person name="Jackson J."/>
            <person name="Pai G."/>
            <person name="Aken S.V."/>
            <person name="Utterback T."/>
            <person name="Reidmuller S."/>
            <person name="Feldblyum T."/>
            <person name="Hsiao J."/>
            <person name="Zismann V."/>
            <person name="Iobst S."/>
            <person name="de Vazeille A.R."/>
            <person name="Buell C.R."/>
            <person name="Ying K."/>
            <person name="Li Y."/>
            <person name="Lu T."/>
            <person name="Huang Y."/>
            <person name="Zhao Q."/>
            <person name="Feng Q."/>
            <person name="Zhang L."/>
            <person name="Zhu J."/>
            <person name="Weng Q."/>
            <person name="Mu J."/>
            <person name="Lu Y."/>
            <person name="Fan D."/>
            <person name="Liu Y."/>
            <person name="Guan J."/>
            <person name="Zhang Y."/>
            <person name="Yu S."/>
            <person name="Liu X."/>
            <person name="Zhang Y."/>
            <person name="Hong G."/>
            <person name="Han B."/>
            <person name="Choisne N."/>
            <person name="Demange N."/>
            <person name="Orjeda G."/>
            <person name="Samain S."/>
            <person name="Cattolico L."/>
            <person name="Pelletier E."/>
            <person name="Couloux A."/>
            <person name="Segurens B."/>
            <person name="Wincker P."/>
            <person name="D'Hont A."/>
            <person name="Scarpelli C."/>
            <person name="Weissenbach J."/>
            <person name="Salanoubat M."/>
            <person name="Quetier F."/>
            <person name="Yu Y."/>
            <person name="Kim H.R."/>
            <person name="Rambo T."/>
            <person name="Currie J."/>
            <person name="Collura K."/>
            <person name="Luo M."/>
            <person name="Yang T."/>
            <person name="Ammiraju J.S.S."/>
            <person name="Engler F."/>
            <person name="Soderlund C."/>
            <person name="Wing R.A."/>
            <person name="Palmer L.E."/>
            <person name="de la Bastide M."/>
            <person name="Spiegel L."/>
            <person name="Nascimento L."/>
            <person name="Zutavern T."/>
            <person name="O'Shaughnessy A."/>
            <person name="Dike S."/>
            <person name="Dedhia N."/>
            <person name="Preston R."/>
            <person name="Balija V."/>
            <person name="McCombie W.R."/>
            <person name="Chow T."/>
            <person name="Chen H."/>
            <person name="Chung M."/>
            <person name="Chen C."/>
            <person name="Shaw J."/>
            <person name="Wu H."/>
            <person name="Hsiao K."/>
            <person name="Chao Y."/>
            <person name="Chu M."/>
            <person name="Cheng C."/>
            <person name="Hour A."/>
            <person name="Lee P."/>
            <person name="Lin S."/>
            <person name="Lin Y."/>
            <person name="Liou J."/>
            <person name="Liu S."/>
            <person name="Hsing Y."/>
            <person name="Raghuvanshi S."/>
            <person name="Mohanty A."/>
            <person name="Bharti A.K."/>
            <person name="Gaur A."/>
            <person name="Gupta V."/>
            <person name="Kumar D."/>
            <person name="Ravi V."/>
            <person name="Vij S."/>
            <person name="Kapur A."/>
            <person name="Khurana P."/>
            <person name="Khurana P."/>
            <person name="Khurana J.P."/>
            <person name="Tyagi A.K."/>
            <person name="Gaikwad K."/>
            <person name="Singh A."/>
            <person name="Dalal V."/>
            <person name="Srivastava S."/>
            <person name="Dixit A."/>
            <person name="Pal A.K."/>
            <person name="Ghazi I.A."/>
            <person name="Yadav M."/>
            <person name="Pandit A."/>
            <person name="Bhargava A."/>
            <person name="Sureshbabu K."/>
            <person name="Batra K."/>
            <person name="Sharma T.R."/>
            <person name="Mohapatra T."/>
            <person name="Singh N.K."/>
            <person name="Messing J."/>
            <person name="Nelson A.B."/>
            <person name="Fuks G."/>
            <person name="Kavchok S."/>
            <person name="Keizer G."/>
            <person name="Linton E."/>
            <person name="Llaca V."/>
            <person name="Song R."/>
            <person name="Tanyolac B."/>
            <person name="Young S."/>
            <person name="Ho-Il K."/>
            <person name="Hahn J.H."/>
            <person name="Sangsakoo G."/>
            <person name="Vanavichit A."/>
            <person name="de Mattos Luiz.A.T."/>
            <person name="Zimmer P.D."/>
            <person name="Malone G."/>
            <person name="Dellagostin O."/>
            <person name="de Oliveira A.C."/>
            <person name="Bevan M."/>
            <person name="Bancroft I."/>
            <person name="Minx P."/>
            <person name="Cordum H."/>
            <person name="Wilson R."/>
            <person name="Cheng Z."/>
            <person name="Jin W."/>
            <person name="Jiang J."/>
            <person name="Leong S.A."/>
            <person name="Iwama H."/>
            <person name="Gojobori T."/>
            <person name="Itoh T."/>
            <person name="Niimura Y."/>
            <person name="Fujii Y."/>
            <person name="Habara T."/>
            <person name="Sakai H."/>
            <person name="Sato Y."/>
            <person name="Wilson G."/>
            <person name="Kumar K."/>
            <person name="McCouch S."/>
            <person name="Juretic N."/>
            <person name="Hoen D."/>
            <person name="Wright S."/>
            <person name="Bruskiewich R."/>
            <person name="Bureau T."/>
            <person name="Miyao A."/>
            <person name="Hirochika H."/>
            <person name="Nishikawa T."/>
            <person name="Kadowaki K."/>
            <person name="Sugiura M."/>
            <person name="Burr B."/>
            <person name="Sasaki T."/>
        </authorList>
    </citation>
    <scope>NUCLEOTIDE SEQUENCE [LARGE SCALE GENOMIC DNA]</scope>
    <source>
        <strain evidence="23">cv. Nipponbare</strain>
    </source>
</reference>
<dbReference type="Pfam" id="PF02992">
    <property type="entry name" value="Transposase_21"/>
    <property type="match status" value="1"/>
</dbReference>
<evidence type="ECO:0000256" key="2">
    <source>
        <dbReference type="ARBA" id="ARBA00012513"/>
    </source>
</evidence>
<proteinExistence type="predicted"/>
<accession>Q7XQZ4</accession>
<evidence type="ECO:0000259" key="21">
    <source>
        <dbReference type="PROSITE" id="PS50011"/>
    </source>
</evidence>
<comment type="catalytic activity">
    <reaction evidence="19">
        <text>L-seryl-[protein] + ATP = O-phospho-L-seryl-[protein] + ADP + H(+)</text>
        <dbReference type="Rhea" id="RHEA:17989"/>
        <dbReference type="Rhea" id="RHEA-COMP:9863"/>
        <dbReference type="Rhea" id="RHEA-COMP:11604"/>
        <dbReference type="ChEBI" id="CHEBI:15378"/>
        <dbReference type="ChEBI" id="CHEBI:29999"/>
        <dbReference type="ChEBI" id="CHEBI:30616"/>
        <dbReference type="ChEBI" id="CHEBI:83421"/>
        <dbReference type="ChEBI" id="CHEBI:456216"/>
        <dbReference type="EC" id="2.7.11.1"/>
    </reaction>
</comment>
<protein>
    <recommendedName>
        <fullName evidence="2">non-specific serine/threonine protein kinase</fullName>
        <ecNumber evidence="2">2.7.11.1</ecNumber>
    </recommendedName>
</protein>
<feature type="compositionally biased region" description="Acidic residues" evidence="20">
    <location>
        <begin position="1139"/>
        <end position="1148"/>
    </location>
</feature>
<evidence type="ECO:0000256" key="13">
    <source>
        <dbReference type="ARBA" id="ARBA00022840"/>
    </source>
</evidence>
<evidence type="ECO:0000256" key="16">
    <source>
        <dbReference type="ARBA" id="ARBA00023170"/>
    </source>
</evidence>
<feature type="region of interest" description="Disordered" evidence="20">
    <location>
        <begin position="1082"/>
        <end position="1170"/>
    </location>
</feature>
<dbReference type="GO" id="GO:0005524">
    <property type="term" value="F:ATP binding"/>
    <property type="evidence" value="ECO:0007669"/>
    <property type="project" value="UniProtKB-KW"/>
</dbReference>
<evidence type="ECO:0000256" key="11">
    <source>
        <dbReference type="ARBA" id="ARBA00022741"/>
    </source>
</evidence>
<gene>
    <name evidence="22" type="primary">OSJNBb0045P24.7</name>
</gene>
<organism evidence="22 23">
    <name type="scientific">Oryza sativa subsp. japonica</name>
    <name type="common">Rice</name>
    <dbReference type="NCBI Taxonomy" id="39947"/>
    <lineage>
        <taxon>Eukaryota</taxon>
        <taxon>Viridiplantae</taxon>
        <taxon>Streptophyta</taxon>
        <taxon>Embryophyta</taxon>
        <taxon>Tracheophyta</taxon>
        <taxon>Spermatophyta</taxon>
        <taxon>Magnoliopsida</taxon>
        <taxon>Liliopsida</taxon>
        <taxon>Poales</taxon>
        <taxon>Poaceae</taxon>
        <taxon>BOP clade</taxon>
        <taxon>Oryzoideae</taxon>
        <taxon>Oryzeae</taxon>
        <taxon>Oryzinae</taxon>
        <taxon>Oryza</taxon>
        <taxon>Oryza sativa</taxon>
    </lineage>
</organism>
<dbReference type="EMBL" id="AL606597">
    <property type="protein sequence ID" value="CAE02903.3"/>
    <property type="molecule type" value="Genomic_DNA"/>
</dbReference>
<keyword evidence="11" id="KW-0547">Nucleotide-binding</keyword>
<dbReference type="GO" id="GO:0004674">
    <property type="term" value="F:protein serine/threonine kinase activity"/>
    <property type="evidence" value="ECO:0007669"/>
    <property type="project" value="UniProtKB-KW"/>
</dbReference>
<dbReference type="InterPro" id="IPR025312">
    <property type="entry name" value="DUF4216"/>
</dbReference>